<dbReference type="InterPro" id="IPR041677">
    <property type="entry name" value="DNA2/NAM7_AAA_11"/>
</dbReference>
<protein>
    <recommendedName>
        <fullName evidence="3">RNA helicase</fullName>
        <ecNumber evidence="3">3.6.4.13</ecNumber>
    </recommendedName>
</protein>
<feature type="domain" description="DNA2/NAM7 helicase helicase" evidence="6">
    <location>
        <begin position="501"/>
        <end position="573"/>
    </location>
</feature>
<feature type="domain" description="DNA2/NAM7 helicase-like C-terminal" evidence="7">
    <location>
        <begin position="580"/>
        <end position="706"/>
    </location>
</feature>
<dbReference type="PANTHER" id="PTHR45418:SF5">
    <property type="entry name" value="BRCA2-INTERACTING PROTEIN-LIKE-RELATED"/>
    <property type="match status" value="1"/>
</dbReference>
<dbReference type="InterPro" id="IPR047187">
    <property type="entry name" value="SF1_C_Upf1"/>
</dbReference>
<evidence type="ECO:0000259" key="8">
    <source>
        <dbReference type="Pfam" id="PF21634"/>
    </source>
</evidence>
<evidence type="ECO:0000256" key="3">
    <source>
        <dbReference type="ARBA" id="ARBA00012552"/>
    </source>
</evidence>
<evidence type="ECO:0000256" key="4">
    <source>
        <dbReference type="ARBA" id="ARBA00022490"/>
    </source>
</evidence>
<evidence type="ECO:0000259" key="7">
    <source>
        <dbReference type="Pfam" id="PF13087"/>
    </source>
</evidence>
<evidence type="ECO:0000256" key="1">
    <source>
        <dbReference type="ARBA" id="ARBA00004496"/>
    </source>
</evidence>
<comment type="catalytic activity">
    <reaction evidence="5">
        <text>ATP + H2O = ADP + phosphate + H(+)</text>
        <dbReference type="Rhea" id="RHEA:13065"/>
        <dbReference type="ChEBI" id="CHEBI:15377"/>
        <dbReference type="ChEBI" id="CHEBI:15378"/>
        <dbReference type="ChEBI" id="CHEBI:30616"/>
        <dbReference type="ChEBI" id="CHEBI:43474"/>
        <dbReference type="ChEBI" id="CHEBI:456216"/>
        <dbReference type="EC" id="3.6.4.13"/>
    </reaction>
</comment>
<keyword evidence="4" id="KW-0963">Cytoplasm</keyword>
<dbReference type="CDD" id="cd18808">
    <property type="entry name" value="SF1_C_Upf1"/>
    <property type="match status" value="1"/>
</dbReference>
<gene>
    <name evidence="9" type="primary">jg10240</name>
    <name evidence="9" type="ORF">PAEG_LOCUS22126</name>
</gene>
<dbReference type="Proteomes" id="UP000838756">
    <property type="component" value="Unassembled WGS sequence"/>
</dbReference>
<dbReference type="GO" id="GO:0016787">
    <property type="term" value="F:hydrolase activity"/>
    <property type="evidence" value="ECO:0007669"/>
    <property type="project" value="UniProtKB-KW"/>
</dbReference>
<dbReference type="Pfam" id="PF13086">
    <property type="entry name" value="AAA_11"/>
    <property type="match status" value="1"/>
</dbReference>
<dbReference type="EC" id="3.6.4.13" evidence="3"/>
<sequence length="792" mass="90613">MYCDVCGIVDEHYDESSDVHHTDTPKHQSNVILLQYKHNKKNFGKNREGVIILGSAETTPPSETTTKVQDTDHIKIRIYVKPNQNVKFSFKISNDMKNEDLIVVGIQLAHPQPQFKMSDHPYIFGGEPNILCKKSTIKEEISVQFHAQDIGQYEMPIMFTFYRQSDEKNIIFIREMVVLVQEHEIQHISNKSPYANKTWEPASHTILSTSHVPYQLTFKIPKLLKLLLPRGLEEKALEGLQMPPDVMEKLRLLLISTRAIFDEGPSKNNYMIYFHHLLWWEEIVAKINLRKYNMFGVKIEQNEKALVLEVPGLAEKRPSLLRGDRVFIRPQENTTVVFESVIKELNDSHVQLSNLDHLFYENYYSGDALYDVRFLMSRVPLERMHEAVNSVFRSKQDCRIFPAPTAKKMYLKPITEFYNPLIAHNAEQRSAVEHIVSGTSGKAPYIVFGPPGTGKTMTIVEAIIQVSLHPWTVMPSALKPVSNGTSYETFYSVSNVHVSMYRIFVTTLLHAAKYGSQKSQATHKIQMSHLFIDEAAQASEPATLVPVTGLLSPNGSLILAGDPQQLGPVCISEAKVRGLGQSLLERLKNTYENLYEDPNYITMLVQNFRSDPDILAIPNELFYQNCLKALAPSDPLSRVSVLDQPGGDSAVVFHAVHSREQRMGNAPSYFNEKELDMLKRYIKALIEKHQVSPKDIGVIAPYIRQRYNVTLTRAKAKLIIIGNPTCLTRDVKWRKYMEFAREKNCYYGEETQQLERTSQLLTEITRTRFDKCRLSDFIIPKLTKPPKKSKKK</sequence>
<dbReference type="EMBL" id="CAKXAJ010026017">
    <property type="protein sequence ID" value="CAH2250878.1"/>
    <property type="molecule type" value="Genomic_DNA"/>
</dbReference>
<dbReference type="GO" id="GO:0005737">
    <property type="term" value="C:cytoplasm"/>
    <property type="evidence" value="ECO:0007669"/>
    <property type="project" value="UniProtKB-SubCell"/>
</dbReference>
<dbReference type="InterPro" id="IPR027417">
    <property type="entry name" value="P-loop_NTPase"/>
</dbReference>
<dbReference type="Pfam" id="PF13087">
    <property type="entry name" value="AAA_12"/>
    <property type="match status" value="1"/>
</dbReference>
<dbReference type="SUPFAM" id="SSF52540">
    <property type="entry name" value="P-loop containing nucleoside triphosphate hydrolases"/>
    <property type="match status" value="1"/>
</dbReference>
<evidence type="ECO:0000256" key="2">
    <source>
        <dbReference type="ARBA" id="ARBA00005601"/>
    </source>
</evidence>
<dbReference type="PANTHER" id="PTHR45418">
    <property type="entry name" value="CANCER/TESTIS ANTIGEN 55"/>
    <property type="match status" value="1"/>
</dbReference>
<dbReference type="Gene3D" id="3.40.50.300">
    <property type="entry name" value="P-loop containing nucleotide triphosphate hydrolases"/>
    <property type="match status" value="4"/>
</dbReference>
<dbReference type="GO" id="GO:0005524">
    <property type="term" value="F:ATP binding"/>
    <property type="evidence" value="ECO:0007669"/>
    <property type="project" value="UniProtKB-KW"/>
</dbReference>
<keyword evidence="10" id="KW-1185">Reference proteome</keyword>
<dbReference type="InterPro" id="IPR049080">
    <property type="entry name" value="MOV-10-like_beta-barrel"/>
</dbReference>
<reference evidence="9" key="1">
    <citation type="submission" date="2022-03" db="EMBL/GenBank/DDBJ databases">
        <authorList>
            <person name="Lindestad O."/>
        </authorList>
    </citation>
    <scope>NUCLEOTIDE SEQUENCE</scope>
</reference>
<name>A0A8S4S4E2_9NEOP</name>
<feature type="domain" description="Helicase MOV-10-like beta-barrel" evidence="8">
    <location>
        <begin position="293"/>
        <end position="374"/>
    </location>
</feature>
<dbReference type="GO" id="GO:0003724">
    <property type="term" value="F:RNA helicase activity"/>
    <property type="evidence" value="ECO:0007669"/>
    <property type="project" value="UniProtKB-EC"/>
</dbReference>
<dbReference type="AlphaFoldDB" id="A0A8S4S4E2"/>
<evidence type="ECO:0000256" key="5">
    <source>
        <dbReference type="ARBA" id="ARBA00047984"/>
    </source>
</evidence>
<organism evidence="9 10">
    <name type="scientific">Pararge aegeria aegeria</name>
    <dbReference type="NCBI Taxonomy" id="348720"/>
    <lineage>
        <taxon>Eukaryota</taxon>
        <taxon>Metazoa</taxon>
        <taxon>Ecdysozoa</taxon>
        <taxon>Arthropoda</taxon>
        <taxon>Hexapoda</taxon>
        <taxon>Insecta</taxon>
        <taxon>Pterygota</taxon>
        <taxon>Neoptera</taxon>
        <taxon>Endopterygota</taxon>
        <taxon>Lepidoptera</taxon>
        <taxon>Glossata</taxon>
        <taxon>Ditrysia</taxon>
        <taxon>Papilionoidea</taxon>
        <taxon>Nymphalidae</taxon>
        <taxon>Satyrinae</taxon>
        <taxon>Satyrini</taxon>
        <taxon>Parargina</taxon>
        <taxon>Pararge</taxon>
    </lineage>
</organism>
<evidence type="ECO:0000259" key="6">
    <source>
        <dbReference type="Pfam" id="PF13086"/>
    </source>
</evidence>
<dbReference type="InterPro" id="IPR041679">
    <property type="entry name" value="DNA2/NAM7-like_C"/>
</dbReference>
<dbReference type="OrthoDB" id="6513042at2759"/>
<comment type="subcellular location">
    <subcellularLocation>
        <location evidence="1">Cytoplasm</location>
    </subcellularLocation>
</comment>
<comment type="caution">
    <text evidence="9">The sequence shown here is derived from an EMBL/GenBank/DDBJ whole genome shotgun (WGS) entry which is preliminary data.</text>
</comment>
<evidence type="ECO:0000313" key="9">
    <source>
        <dbReference type="EMBL" id="CAH2250878.1"/>
    </source>
</evidence>
<evidence type="ECO:0000313" key="10">
    <source>
        <dbReference type="Proteomes" id="UP000838756"/>
    </source>
</evidence>
<accession>A0A8S4S4E2</accession>
<proteinExistence type="inferred from homology"/>
<dbReference type="Pfam" id="PF21634">
    <property type="entry name" value="MOV-10_beta-barrel"/>
    <property type="match status" value="1"/>
</dbReference>
<comment type="similarity">
    <text evidence="2">Belongs to the DNA2/NAM7 helicase family. SDE3 subfamily.</text>
</comment>